<name>A0ABS4GKC4_9BACL</name>
<organism evidence="1 2">
    <name type="scientific">Ammoniphilus resinae</name>
    <dbReference type="NCBI Taxonomy" id="861532"/>
    <lineage>
        <taxon>Bacteria</taxon>
        <taxon>Bacillati</taxon>
        <taxon>Bacillota</taxon>
        <taxon>Bacilli</taxon>
        <taxon>Bacillales</taxon>
        <taxon>Paenibacillaceae</taxon>
        <taxon>Aneurinibacillus group</taxon>
        <taxon>Ammoniphilus</taxon>
    </lineage>
</organism>
<reference evidence="1 2" key="1">
    <citation type="submission" date="2021-03" db="EMBL/GenBank/DDBJ databases">
        <title>Genomic Encyclopedia of Type Strains, Phase IV (KMG-IV): sequencing the most valuable type-strain genomes for metagenomic binning, comparative biology and taxonomic classification.</title>
        <authorList>
            <person name="Goeker M."/>
        </authorList>
    </citation>
    <scope>NUCLEOTIDE SEQUENCE [LARGE SCALE GENOMIC DNA]</scope>
    <source>
        <strain evidence="1 2">DSM 24738</strain>
    </source>
</reference>
<sequence>MGICMKDHTPDDIREKLAEIEEDSLLNDNTIQAIKENLEINKWTQAELNDLFHLLKKLLKKLTSEERVQIVEGLSSYC</sequence>
<evidence type="ECO:0000313" key="2">
    <source>
        <dbReference type="Proteomes" id="UP001519343"/>
    </source>
</evidence>
<protein>
    <submittedName>
        <fullName evidence="1">Uncharacterized protein</fullName>
    </submittedName>
</protein>
<evidence type="ECO:0000313" key="1">
    <source>
        <dbReference type="EMBL" id="MBP1930597.1"/>
    </source>
</evidence>
<dbReference type="RefSeq" id="WP_209808676.1">
    <property type="nucleotide sequence ID" value="NZ_JAGGKT010000001.1"/>
</dbReference>
<gene>
    <name evidence="1" type="ORF">J2Z37_000584</name>
</gene>
<proteinExistence type="predicted"/>
<dbReference type="Proteomes" id="UP001519343">
    <property type="component" value="Unassembled WGS sequence"/>
</dbReference>
<comment type="caution">
    <text evidence="1">The sequence shown here is derived from an EMBL/GenBank/DDBJ whole genome shotgun (WGS) entry which is preliminary data.</text>
</comment>
<accession>A0ABS4GKC4</accession>
<dbReference type="EMBL" id="JAGGKT010000001">
    <property type="protein sequence ID" value="MBP1930597.1"/>
    <property type="molecule type" value="Genomic_DNA"/>
</dbReference>
<keyword evidence="2" id="KW-1185">Reference proteome</keyword>